<dbReference type="AlphaFoldDB" id="A0A4U9XM48"/>
<reference evidence="1 2" key="1">
    <citation type="submission" date="2019-05" db="EMBL/GenBank/DDBJ databases">
        <authorList>
            <consortium name="Pathogen Informatics"/>
        </authorList>
    </citation>
    <scope>NUCLEOTIDE SEQUENCE [LARGE SCALE GENOMIC DNA]</scope>
    <source>
        <strain evidence="1 2">NCTC5385</strain>
    </source>
</reference>
<dbReference type="Proteomes" id="UP000304914">
    <property type="component" value="Chromosome"/>
</dbReference>
<dbReference type="RefSeq" id="WP_138067945.1">
    <property type="nucleotide sequence ID" value="NZ_LR594035.1"/>
</dbReference>
<evidence type="ECO:0000313" key="1">
    <source>
        <dbReference type="EMBL" id="VTS13962.1"/>
    </source>
</evidence>
<accession>A0A4U9XM48</accession>
<protein>
    <submittedName>
        <fullName evidence="1">Uncharacterized protein</fullName>
    </submittedName>
</protein>
<organism evidence="1 2">
    <name type="scientific">Streptococcus pseudoporcinus</name>
    <dbReference type="NCBI Taxonomy" id="361101"/>
    <lineage>
        <taxon>Bacteria</taxon>
        <taxon>Bacillati</taxon>
        <taxon>Bacillota</taxon>
        <taxon>Bacilli</taxon>
        <taxon>Lactobacillales</taxon>
        <taxon>Streptococcaceae</taxon>
        <taxon>Streptococcus</taxon>
    </lineage>
</organism>
<evidence type="ECO:0000313" key="2">
    <source>
        <dbReference type="Proteomes" id="UP000304914"/>
    </source>
</evidence>
<name>A0A4U9XM48_9STRE</name>
<proteinExistence type="predicted"/>
<dbReference type="EMBL" id="LR594035">
    <property type="protein sequence ID" value="VTS13962.1"/>
    <property type="molecule type" value="Genomic_DNA"/>
</dbReference>
<sequence>MTAYEMKPNPFNEKMTAIKLVDMRTGIPLGTVNNIDFYPASIPIMAFFDFFNIRPDADYVLTVTAFFPDGTNYPVHATRVNIPEDKFIQLNNGYGKVSGNFTFNFTIEKPSDCFFFFLLIDQNENNSDSFYSYHTFGKGV</sequence>
<gene>
    <name evidence="1" type="ORF">NCTC5385_00277</name>
</gene>